<organism evidence="1 2">
    <name type="scientific">Inconstantimicrobium mannanitabidum</name>
    <dbReference type="NCBI Taxonomy" id="1604901"/>
    <lineage>
        <taxon>Bacteria</taxon>
        <taxon>Bacillati</taxon>
        <taxon>Bacillota</taxon>
        <taxon>Clostridia</taxon>
        <taxon>Eubacteriales</taxon>
        <taxon>Clostridiaceae</taxon>
        <taxon>Inconstantimicrobium</taxon>
    </lineage>
</organism>
<protein>
    <submittedName>
        <fullName evidence="1">Permease</fullName>
    </submittedName>
</protein>
<comment type="caution">
    <text evidence="1">The sequence shown here is derived from an EMBL/GenBank/DDBJ whole genome shotgun (WGS) entry which is preliminary data.</text>
</comment>
<gene>
    <name evidence="1" type="ORF">rsdtw13_31450</name>
</gene>
<proteinExistence type="predicted"/>
<evidence type="ECO:0000313" key="1">
    <source>
        <dbReference type="EMBL" id="GKX67887.1"/>
    </source>
</evidence>
<evidence type="ECO:0000313" key="2">
    <source>
        <dbReference type="Proteomes" id="UP001058074"/>
    </source>
</evidence>
<keyword evidence="2" id="KW-1185">Reference proteome</keyword>
<reference evidence="1" key="1">
    <citation type="journal article" date="2025" name="Int. J. Syst. Evol. Microbiol.">
        <title>Inconstantimicrobium mannanitabidum sp. nov., a novel member of the family Clostridiaceae isolated from anoxic soil under the treatment of reductive soil disinfestation.</title>
        <authorList>
            <person name="Ueki A."/>
            <person name="Tonouchi A."/>
            <person name="Honma S."/>
            <person name="Kaku N."/>
            <person name="Ueki K."/>
        </authorList>
    </citation>
    <scope>NUCLEOTIDE SEQUENCE</scope>
    <source>
        <strain evidence="1">TW13</strain>
    </source>
</reference>
<dbReference type="EMBL" id="BROD01000001">
    <property type="protein sequence ID" value="GKX67887.1"/>
    <property type="molecule type" value="Genomic_DNA"/>
</dbReference>
<accession>A0ACB5RFM3</accession>
<dbReference type="Proteomes" id="UP001058074">
    <property type="component" value="Unassembled WGS sequence"/>
</dbReference>
<sequence length="535" mass="60841">MKKKIQIITGFLEWGKTSLINKLVEKKVIEKNKRVLILAFEQGIEEFDIKEFKEQNIDIKLIEEKDKLDDKLFYNLEEKYSPDVIIIEYNGTWEMSDMLKVRMPFDYYIDNVIYVLDAEKFTSYMKNMSNIIAEQISNSDVVFVNRFDNLSNNEREVIKKVIKSINRKSKIIFCEENDENLDEYLYKAFDRRRANPIDKVLNYILLLMTGWIFSIYLSALNNTVSDLQINILKSINTVFLSILLQAIPFILVGVFISSILQIFVSDRKLIKLFNVKGIFKFPIAALIGIFLPICDCGMVPITSRLVRKGVPLSQAITFMLSSAAVNPVVIISTIYAFSEDYKIAVLRIVFGVIISIIAGMFIELLFKQKDAIEIDTSDISQVCSSGYVGNLDVDGVGGKVIGLFRHTTIEFFSVGKYLVIGAMISSIIQVIVPKDTFMYTGARSIIPIGLMIFASFFMSICSNSNAFIARSFLNNFPMNAVLAFMVMGPMLDLKNLLMLTQSFNKRFVLILVIILLVSSFVLFSLPTIFFYGGVK</sequence>
<name>A0ACB5RFM3_9CLOT</name>